<keyword evidence="1" id="KW-0175">Coiled coil</keyword>
<keyword evidence="4" id="KW-0732">Signal</keyword>
<dbReference type="GeneID" id="17353916"/>
<feature type="region of interest" description="Disordered" evidence="2">
    <location>
        <begin position="260"/>
        <end position="282"/>
    </location>
</feature>
<name>E1ZI24_CHLVA</name>
<evidence type="ECO:0000256" key="1">
    <source>
        <dbReference type="SAM" id="Coils"/>
    </source>
</evidence>
<feature type="region of interest" description="Disordered" evidence="2">
    <location>
        <begin position="38"/>
        <end position="64"/>
    </location>
</feature>
<dbReference type="KEGG" id="cvr:CHLNCDRAFT_135363"/>
<evidence type="ECO:0000256" key="3">
    <source>
        <dbReference type="SAM" id="Phobius"/>
    </source>
</evidence>
<dbReference type="eggNOG" id="KOG0257">
    <property type="taxonomic scope" value="Eukaryota"/>
</dbReference>
<dbReference type="InterPro" id="IPR015424">
    <property type="entry name" value="PyrdxlP-dep_Trfase"/>
</dbReference>
<keyword evidence="6" id="KW-1185">Reference proteome</keyword>
<keyword evidence="3" id="KW-0812">Transmembrane</keyword>
<dbReference type="Gene3D" id="3.40.640.10">
    <property type="entry name" value="Type I PLP-dependent aspartate aminotransferase-like (Major domain)"/>
    <property type="match status" value="1"/>
</dbReference>
<feature type="transmembrane region" description="Helical" evidence="3">
    <location>
        <begin position="725"/>
        <end position="745"/>
    </location>
</feature>
<feature type="coiled-coil region" evidence="1">
    <location>
        <begin position="162"/>
        <end position="189"/>
    </location>
</feature>
<dbReference type="Proteomes" id="UP000008141">
    <property type="component" value="Unassembled WGS sequence"/>
</dbReference>
<evidence type="ECO:0000313" key="5">
    <source>
        <dbReference type="EMBL" id="EFN54704.1"/>
    </source>
</evidence>
<feature type="signal peptide" evidence="4">
    <location>
        <begin position="1"/>
        <end position="23"/>
    </location>
</feature>
<feature type="compositionally biased region" description="Low complexity" evidence="2">
    <location>
        <begin position="38"/>
        <end position="60"/>
    </location>
</feature>
<feature type="non-terminal residue" evidence="5">
    <location>
        <position position="1"/>
    </location>
</feature>
<dbReference type="AlphaFoldDB" id="E1ZI24"/>
<feature type="chain" id="PRO_5005672865" evidence="4">
    <location>
        <begin position="24"/>
        <end position="762"/>
    </location>
</feature>
<keyword evidence="3" id="KW-1133">Transmembrane helix</keyword>
<dbReference type="RefSeq" id="XP_005846806.1">
    <property type="nucleotide sequence ID" value="XM_005846744.1"/>
</dbReference>
<accession>E1ZI24</accession>
<dbReference type="OrthoDB" id="515914at2759"/>
<dbReference type="EMBL" id="GL433847">
    <property type="protein sequence ID" value="EFN54704.1"/>
    <property type="molecule type" value="Genomic_DNA"/>
</dbReference>
<keyword evidence="3" id="KW-0472">Membrane</keyword>
<gene>
    <name evidence="5" type="ORF">CHLNCDRAFT_135363</name>
</gene>
<protein>
    <submittedName>
        <fullName evidence="5">Uncharacterized protein</fullName>
    </submittedName>
</protein>
<reference evidence="5 6" key="1">
    <citation type="journal article" date="2010" name="Plant Cell">
        <title>The Chlorella variabilis NC64A genome reveals adaptation to photosymbiosis, coevolution with viruses, and cryptic sex.</title>
        <authorList>
            <person name="Blanc G."/>
            <person name="Duncan G."/>
            <person name="Agarkova I."/>
            <person name="Borodovsky M."/>
            <person name="Gurnon J."/>
            <person name="Kuo A."/>
            <person name="Lindquist E."/>
            <person name="Lucas S."/>
            <person name="Pangilinan J."/>
            <person name="Polle J."/>
            <person name="Salamov A."/>
            <person name="Terry A."/>
            <person name="Yamada T."/>
            <person name="Dunigan D.D."/>
            <person name="Grigoriev I.V."/>
            <person name="Claverie J.M."/>
            <person name="Van Etten J.L."/>
        </authorList>
    </citation>
    <scope>NUCLEOTIDE SEQUENCE [LARGE SCALE GENOMIC DNA]</scope>
    <source>
        <strain evidence="5 6">NC64A</strain>
    </source>
</reference>
<sequence>VLQALETAALVLAVGAHVSAALAQRQQAAALQAQQQQQQQQQARGGRQVSQAVPAPAGPLQAPPQPGGGLWLSVPLVAALALGRLRAWLAAPGSSGPSGRLAEPAAARLVRLEGVVSRQAAALEAAARQLDKLGVRSRLAGRDLRLPIQQLQAAAGQQSEVVVGLAQRMERFEQEIRGTEALVEAMQGVSAKQFQLLLRVRGAGGWAARVKGVRARNVECWQSAGEVAIETCSFSKYAGFTGVRLGWTVVPEQLRYAAPCPSSRPSERLGAAAAQPSAADRTRSEASSCQRLGAGSILEAVLGQLLSLAALVCLSGPTQALGLLLGICVTGKQGPAAYCPRPVATITACLGVSGCVFRDLSQLSGHLVGGLLCTALVAGYIAQVARMARVDCALAELNLMDQRMQQALRATAGSRHALLSAVQLRLGALDSTLRLLHSDPGLLPAAGSPQRAQQDEVRKAHARELWRVTDAQFVEHRLRQLQDHGTKVLNQLWEHSAEGGKLQALKEVVGGRLTEGDRREMEGRFQALFKSVMEMQRRLRQHLEGGVALAPEQFEALVRGLDRSMRGAAAYVRRGVPLLPLLLLLLEMEQVLGREGTPLTHADFLNLLHAQDPAQPDRQAHGWALQGALEEAPVVKEALARQQAAAEAQERGGRGYEDLPVHGAAEAVAGRRAQVKAAWRRKWDALMAQAIQGAGRHAGSVGLLEDMPRHCMQARGRTEQRGERLLVRAGLLLAALQLACTYVVWGAAVQRAQHQRHHERWE</sequence>
<dbReference type="STRING" id="554065.E1ZI24"/>
<evidence type="ECO:0000256" key="2">
    <source>
        <dbReference type="SAM" id="MobiDB-lite"/>
    </source>
</evidence>
<dbReference type="InterPro" id="IPR015421">
    <property type="entry name" value="PyrdxlP-dep_Trfase_major"/>
</dbReference>
<dbReference type="InParanoid" id="E1ZI24"/>
<proteinExistence type="predicted"/>
<dbReference type="SUPFAM" id="SSF53383">
    <property type="entry name" value="PLP-dependent transferases"/>
    <property type="match status" value="1"/>
</dbReference>
<organism evidence="6">
    <name type="scientific">Chlorella variabilis</name>
    <name type="common">Green alga</name>
    <dbReference type="NCBI Taxonomy" id="554065"/>
    <lineage>
        <taxon>Eukaryota</taxon>
        <taxon>Viridiplantae</taxon>
        <taxon>Chlorophyta</taxon>
        <taxon>core chlorophytes</taxon>
        <taxon>Trebouxiophyceae</taxon>
        <taxon>Chlorellales</taxon>
        <taxon>Chlorellaceae</taxon>
        <taxon>Chlorella clade</taxon>
        <taxon>Chlorella</taxon>
    </lineage>
</organism>
<evidence type="ECO:0000256" key="4">
    <source>
        <dbReference type="SAM" id="SignalP"/>
    </source>
</evidence>
<evidence type="ECO:0000313" key="6">
    <source>
        <dbReference type="Proteomes" id="UP000008141"/>
    </source>
</evidence>